<dbReference type="Proteomes" id="UP001295469">
    <property type="component" value="Chromosome C06"/>
</dbReference>
<gene>
    <name evidence="1" type="ORF">DARMORV10_C06P48330.1</name>
</gene>
<dbReference type="AlphaFoldDB" id="A0A816QRP2"/>
<evidence type="ECO:0000313" key="1">
    <source>
        <dbReference type="EMBL" id="CAF2064745.1"/>
    </source>
</evidence>
<sequence>MERNMREVHRTKVSIRVYSRNKKHQLAGKMMTGLVQASSEYRTSSHDLCTNSEAEAVTGEEQATEADCGKIPSVIEPAKAVVSNIMQNLTFHKLLWNIQVLYLF</sequence>
<accession>A0A816QRP2</accession>
<organism evidence="1">
    <name type="scientific">Brassica napus</name>
    <name type="common">Rape</name>
    <dbReference type="NCBI Taxonomy" id="3708"/>
    <lineage>
        <taxon>Eukaryota</taxon>
        <taxon>Viridiplantae</taxon>
        <taxon>Streptophyta</taxon>
        <taxon>Embryophyta</taxon>
        <taxon>Tracheophyta</taxon>
        <taxon>Spermatophyta</taxon>
        <taxon>Magnoliopsida</taxon>
        <taxon>eudicotyledons</taxon>
        <taxon>Gunneridae</taxon>
        <taxon>Pentapetalae</taxon>
        <taxon>rosids</taxon>
        <taxon>malvids</taxon>
        <taxon>Brassicales</taxon>
        <taxon>Brassicaceae</taxon>
        <taxon>Brassiceae</taxon>
        <taxon>Brassica</taxon>
    </lineage>
</organism>
<dbReference type="EMBL" id="HG994370">
    <property type="protein sequence ID" value="CAF2064745.1"/>
    <property type="molecule type" value="Genomic_DNA"/>
</dbReference>
<proteinExistence type="predicted"/>
<protein>
    <submittedName>
        <fullName evidence="1">(rape) hypothetical protein</fullName>
    </submittedName>
</protein>
<name>A0A816QRP2_BRANA</name>
<reference evidence="1" key="1">
    <citation type="submission" date="2021-01" db="EMBL/GenBank/DDBJ databases">
        <authorList>
            <consortium name="Genoscope - CEA"/>
            <person name="William W."/>
        </authorList>
    </citation>
    <scope>NUCLEOTIDE SEQUENCE</scope>
</reference>